<name>A0A264VZF6_9BACL</name>
<dbReference type="Proteomes" id="UP000217065">
    <property type="component" value="Unassembled WGS sequence"/>
</dbReference>
<organism evidence="2 3">
    <name type="scientific">Tetzosporium hominis</name>
    <dbReference type="NCBI Taxonomy" id="2020506"/>
    <lineage>
        <taxon>Bacteria</taxon>
        <taxon>Bacillati</taxon>
        <taxon>Bacillota</taxon>
        <taxon>Bacilli</taxon>
        <taxon>Bacillales</taxon>
        <taxon>Caryophanaceae</taxon>
        <taxon>Tetzosporium</taxon>
    </lineage>
</organism>
<feature type="non-terminal residue" evidence="2">
    <location>
        <position position="87"/>
    </location>
</feature>
<dbReference type="PANTHER" id="PTHR41259:SF1">
    <property type="entry name" value="DOUBLE-STRAND BREAK REPAIR RAD50 ATPASE, PUTATIVE-RELATED"/>
    <property type="match status" value="1"/>
</dbReference>
<reference evidence="2 3" key="1">
    <citation type="submission" date="2017-07" db="EMBL/GenBank/DDBJ databases">
        <title>Tetzosporium hominis gen.nov. sp.nov.</title>
        <authorList>
            <person name="Tetz G."/>
            <person name="Tetz V."/>
        </authorList>
    </citation>
    <scope>NUCLEOTIDE SEQUENCE [LARGE SCALE GENOMIC DNA]</scope>
    <source>
        <strain evidence="2 3">VT-49</strain>
    </source>
</reference>
<gene>
    <name evidence="2" type="ORF">CF394_15235</name>
</gene>
<accession>A0A264VZF6</accession>
<dbReference type="RefSeq" id="WP_133079864.1">
    <property type="nucleotide sequence ID" value="NZ_NOKQ01000357.1"/>
</dbReference>
<dbReference type="Pfam" id="PF13514">
    <property type="entry name" value="AAA_27"/>
    <property type="match status" value="1"/>
</dbReference>
<keyword evidence="3" id="KW-1185">Reference proteome</keyword>
<evidence type="ECO:0000313" key="2">
    <source>
        <dbReference type="EMBL" id="OZS76718.1"/>
    </source>
</evidence>
<protein>
    <recommendedName>
        <fullName evidence="1">YhaN AAA domain-containing protein</fullName>
    </recommendedName>
</protein>
<dbReference type="PANTHER" id="PTHR41259">
    <property type="entry name" value="DOUBLE-STRAND BREAK REPAIR RAD50 ATPASE, PUTATIVE-RELATED"/>
    <property type="match status" value="1"/>
</dbReference>
<dbReference type="EMBL" id="NOKQ01000357">
    <property type="protein sequence ID" value="OZS76718.1"/>
    <property type="molecule type" value="Genomic_DNA"/>
</dbReference>
<sequence length="87" mass="9901">IYSFDVFGLQEIHAFNRDKIGEFLLFSSLFGAEAVSKLDSQLTKESERLYKPNGRNPQLNQELETLKQLGAKLKQAEAEEAGYHQIL</sequence>
<dbReference type="OrthoDB" id="9764467at2"/>
<feature type="domain" description="YhaN AAA" evidence="1">
    <location>
        <begin position="17"/>
        <end position="80"/>
    </location>
</feature>
<dbReference type="AlphaFoldDB" id="A0A264VZF6"/>
<evidence type="ECO:0000259" key="1">
    <source>
        <dbReference type="Pfam" id="PF13514"/>
    </source>
</evidence>
<comment type="caution">
    <text evidence="2">The sequence shown here is derived from an EMBL/GenBank/DDBJ whole genome shotgun (WGS) entry which is preliminary data.</text>
</comment>
<dbReference type="InterPro" id="IPR038734">
    <property type="entry name" value="YhaN_AAA"/>
</dbReference>
<feature type="non-terminal residue" evidence="2">
    <location>
        <position position="1"/>
    </location>
</feature>
<proteinExistence type="predicted"/>
<evidence type="ECO:0000313" key="3">
    <source>
        <dbReference type="Proteomes" id="UP000217065"/>
    </source>
</evidence>